<evidence type="ECO:0000259" key="24">
    <source>
        <dbReference type="PROSITE" id="PS50203"/>
    </source>
</evidence>
<dbReference type="Gene3D" id="1.10.238.10">
    <property type="entry name" value="EF-hand"/>
    <property type="match status" value="1"/>
</dbReference>
<comment type="cofactor">
    <cofactor evidence="2">
        <name>Ca(2+)</name>
        <dbReference type="ChEBI" id="CHEBI:29108"/>
    </cofactor>
</comment>
<evidence type="ECO:0000256" key="14">
    <source>
        <dbReference type="ARBA" id="ARBA00022807"/>
    </source>
</evidence>
<evidence type="ECO:0000256" key="15">
    <source>
        <dbReference type="ARBA" id="ARBA00022837"/>
    </source>
</evidence>
<evidence type="ECO:0000256" key="4">
    <source>
        <dbReference type="ARBA" id="ARBA00004496"/>
    </source>
</evidence>
<keyword evidence="28" id="KW-1185">Reference proteome</keyword>
<dbReference type="PANTHER" id="PTHR10183">
    <property type="entry name" value="CALPAIN"/>
    <property type="match status" value="1"/>
</dbReference>
<dbReference type="PROSITE" id="PS00139">
    <property type="entry name" value="THIOL_PROTEASE_CYS"/>
    <property type="match status" value="1"/>
</dbReference>
<dbReference type="CDD" id="cd00044">
    <property type="entry name" value="CysPc"/>
    <property type="match status" value="1"/>
</dbReference>
<dbReference type="SUPFAM" id="SSF47473">
    <property type="entry name" value="EF-hand"/>
    <property type="match status" value="1"/>
</dbReference>
<dbReference type="SMART" id="SM00720">
    <property type="entry name" value="calpain_III"/>
    <property type="match status" value="1"/>
</dbReference>
<keyword evidence="11" id="KW-0479">Metal-binding</keyword>
<keyword evidence="9" id="KW-0963">Cytoplasm</keyword>
<reference evidence="27 28" key="2">
    <citation type="journal article" date="2021" name="J. Hered.">
        <title>Feather Gene Expression Elucidates the Developmental Basis of Plumage Iridescence in African Starlings.</title>
        <authorList>
            <person name="Rubenstein D.R."/>
            <person name="Corvelo A."/>
            <person name="MacManes M.D."/>
            <person name="Maia R."/>
            <person name="Narzisi G."/>
            <person name="Rousaki A."/>
            <person name="Vandenabeele P."/>
            <person name="Shawkey M.D."/>
            <person name="Solomon J."/>
        </authorList>
    </citation>
    <scope>NUCLEOTIDE SEQUENCE [LARGE SCALE GENOMIC DNA]</scope>
    <source>
        <strain evidence="27">SS15</strain>
    </source>
</reference>
<evidence type="ECO:0000256" key="10">
    <source>
        <dbReference type="ARBA" id="ARBA00022670"/>
    </source>
</evidence>
<dbReference type="Pfam" id="PF01067">
    <property type="entry name" value="Calpain_III"/>
    <property type="match status" value="1"/>
</dbReference>
<dbReference type="InterPro" id="IPR022682">
    <property type="entry name" value="Calpain_domain_III"/>
</dbReference>
<dbReference type="Gene3D" id="2.60.120.380">
    <property type="match status" value="1"/>
</dbReference>
<dbReference type="CDD" id="cd00214">
    <property type="entry name" value="Calpain_III"/>
    <property type="match status" value="1"/>
</dbReference>
<dbReference type="Pfam" id="PF00648">
    <property type="entry name" value="Peptidase_C2"/>
    <property type="match status" value="1"/>
</dbReference>
<evidence type="ECO:0000256" key="20">
    <source>
        <dbReference type="ARBA" id="ARBA00032544"/>
    </source>
</evidence>
<dbReference type="InterPro" id="IPR011992">
    <property type="entry name" value="EF-hand-dom_pair"/>
</dbReference>
<dbReference type="InterPro" id="IPR002048">
    <property type="entry name" value="EF_hand_dom"/>
</dbReference>
<dbReference type="EC" id="3.4.22.53" evidence="6"/>
<name>A0A835NS98_9PASS</name>
<comment type="subcellular location">
    <subcellularLocation>
        <location evidence="3">Cell membrane</location>
    </subcellularLocation>
    <subcellularLocation>
        <location evidence="4">Cytoplasm</location>
    </subcellularLocation>
</comment>
<evidence type="ECO:0000259" key="25">
    <source>
        <dbReference type="PROSITE" id="PS50222"/>
    </source>
</evidence>
<feature type="domain" description="EF-hand" evidence="25">
    <location>
        <begin position="593"/>
        <end position="628"/>
    </location>
</feature>
<gene>
    <name evidence="27" type="ORF">IHE44_0008967</name>
    <name evidence="26" type="ORF">IHE44_012937</name>
</gene>
<comment type="caution">
    <text evidence="26">The sequence shown here is derived from an EMBL/GenBank/DDBJ whole genome shotgun (WGS) entry which is preliminary data.</text>
</comment>
<evidence type="ECO:0000256" key="2">
    <source>
        <dbReference type="ARBA" id="ARBA00001913"/>
    </source>
</evidence>
<dbReference type="InterPro" id="IPR033883">
    <property type="entry name" value="C2_III"/>
</dbReference>
<dbReference type="SMART" id="SM00230">
    <property type="entry name" value="CysPc"/>
    <property type="match status" value="1"/>
</dbReference>
<evidence type="ECO:0000256" key="21">
    <source>
        <dbReference type="ARBA" id="ARBA00054695"/>
    </source>
</evidence>
<proteinExistence type="inferred from homology"/>
<dbReference type="InterPro" id="IPR022683">
    <property type="entry name" value="Calpain_III"/>
</dbReference>
<keyword evidence="13 23" id="KW-0378">Hydrolase</keyword>
<keyword evidence="10 23" id="KW-0645">Protease</keyword>
<dbReference type="PROSITE" id="PS00018">
    <property type="entry name" value="EF_HAND_1"/>
    <property type="match status" value="1"/>
</dbReference>
<dbReference type="FunFam" id="3.90.70.10:FF:000001">
    <property type="entry name" value="Calpain-1 catalytic subunit"/>
    <property type="match status" value="1"/>
</dbReference>
<comment type="catalytic activity">
    <reaction evidence="1">
        <text>Broad endopeptidase specificity.</text>
        <dbReference type="EC" id="3.4.22.53"/>
    </reaction>
</comment>
<dbReference type="EMBL" id="JADDUC010000067">
    <property type="protein sequence ID" value="KAG0120190.1"/>
    <property type="molecule type" value="Genomic_DNA"/>
</dbReference>
<dbReference type="PROSITE" id="PS50222">
    <property type="entry name" value="EF_HAND_2"/>
    <property type="match status" value="1"/>
</dbReference>
<dbReference type="GO" id="GO:0005509">
    <property type="term" value="F:calcium ion binding"/>
    <property type="evidence" value="ECO:0007669"/>
    <property type="project" value="InterPro"/>
</dbReference>
<dbReference type="InterPro" id="IPR038765">
    <property type="entry name" value="Papain-like_cys_pep_sf"/>
</dbReference>
<evidence type="ECO:0000313" key="28">
    <source>
        <dbReference type="Proteomes" id="UP000618051"/>
    </source>
</evidence>
<evidence type="ECO:0000256" key="22">
    <source>
        <dbReference type="PIRSR" id="PIRSR622684-1"/>
    </source>
</evidence>
<dbReference type="InterPro" id="IPR018247">
    <property type="entry name" value="EF_Hand_1_Ca_BS"/>
</dbReference>
<feature type="active site" evidence="22 23">
    <location>
        <position position="102"/>
    </location>
</feature>
<dbReference type="InterPro" id="IPR036213">
    <property type="entry name" value="Calpain_III_sf"/>
</dbReference>
<evidence type="ECO:0000256" key="1">
    <source>
        <dbReference type="ARBA" id="ARBA00001223"/>
    </source>
</evidence>
<dbReference type="InterPro" id="IPR042736">
    <property type="entry name" value="EFh_PEF_CAPN2"/>
</dbReference>
<reference evidence="26" key="1">
    <citation type="submission" date="2020-10" db="EMBL/GenBank/DDBJ databases">
        <title>Feather gene expression reveals the developmental basis of iridescence in African starlings.</title>
        <authorList>
            <person name="Rubenstein D.R."/>
        </authorList>
    </citation>
    <scope>NUCLEOTIDE SEQUENCE</scope>
    <source>
        <strain evidence="26">SS15</strain>
        <tissue evidence="26">Liver</tissue>
    </source>
</reference>
<dbReference type="OrthoDB" id="424753at2759"/>
<evidence type="ECO:0000313" key="27">
    <source>
        <dbReference type="EMBL" id="KAI1240543.1"/>
    </source>
</evidence>
<dbReference type="PROSITE" id="PS50203">
    <property type="entry name" value="CALPAIN_CAT"/>
    <property type="match status" value="1"/>
</dbReference>
<dbReference type="GO" id="GO:0005737">
    <property type="term" value="C:cytoplasm"/>
    <property type="evidence" value="ECO:0007669"/>
    <property type="project" value="UniProtKB-SubCell"/>
</dbReference>
<evidence type="ECO:0000256" key="6">
    <source>
        <dbReference type="ARBA" id="ARBA00012481"/>
    </source>
</evidence>
<dbReference type="PANTHER" id="PTHR10183:SF268">
    <property type="entry name" value="CALPAIN-2 CATALYTIC SUBUNIT"/>
    <property type="match status" value="1"/>
</dbReference>
<organism evidence="26">
    <name type="scientific">Lamprotornis superbus</name>
    <dbReference type="NCBI Taxonomy" id="245042"/>
    <lineage>
        <taxon>Eukaryota</taxon>
        <taxon>Metazoa</taxon>
        <taxon>Chordata</taxon>
        <taxon>Craniata</taxon>
        <taxon>Vertebrata</taxon>
        <taxon>Euteleostomi</taxon>
        <taxon>Archelosauria</taxon>
        <taxon>Archosauria</taxon>
        <taxon>Dinosauria</taxon>
        <taxon>Saurischia</taxon>
        <taxon>Theropoda</taxon>
        <taxon>Coelurosauria</taxon>
        <taxon>Aves</taxon>
        <taxon>Neognathae</taxon>
        <taxon>Neoaves</taxon>
        <taxon>Telluraves</taxon>
        <taxon>Australaves</taxon>
        <taxon>Passeriformes</taxon>
        <taxon>Sturnidae</taxon>
        <taxon>Lamprotornis</taxon>
    </lineage>
</organism>
<dbReference type="PRINTS" id="PR00704">
    <property type="entry name" value="CALPAIN"/>
</dbReference>
<protein>
    <recommendedName>
        <fullName evidence="7">Calpain-2 catalytic subunit</fullName>
        <ecNumber evidence="6">3.4.22.53</ecNumber>
    </recommendedName>
    <alternativeName>
        <fullName evidence="18">Calcium-activated neutral proteinase 2</fullName>
    </alternativeName>
    <alternativeName>
        <fullName evidence="19">Calpain M-type</fullName>
    </alternativeName>
    <alternativeName>
        <fullName evidence="20">Calpain-2 large subunit</fullName>
    </alternativeName>
    <alternativeName>
        <fullName evidence="17">Millimolar-calpain</fullName>
    </alternativeName>
</protein>
<keyword evidence="15" id="KW-0106">Calcium</keyword>
<comment type="similarity">
    <text evidence="5">Belongs to the peptidase C2 family.</text>
</comment>
<evidence type="ECO:0000256" key="13">
    <source>
        <dbReference type="ARBA" id="ARBA00022801"/>
    </source>
</evidence>
<dbReference type="SUPFAM" id="SSF54001">
    <property type="entry name" value="Cysteine proteinases"/>
    <property type="match status" value="1"/>
</dbReference>
<keyword evidence="8" id="KW-1003">Cell membrane</keyword>
<feature type="active site" evidence="22 23">
    <location>
        <position position="259"/>
    </location>
</feature>
<evidence type="ECO:0000256" key="12">
    <source>
        <dbReference type="ARBA" id="ARBA00022737"/>
    </source>
</evidence>
<evidence type="ECO:0000256" key="7">
    <source>
        <dbReference type="ARBA" id="ARBA00014052"/>
    </source>
</evidence>
<evidence type="ECO:0000256" key="16">
    <source>
        <dbReference type="ARBA" id="ARBA00023136"/>
    </source>
</evidence>
<sequence length="1345" mass="151933">MAEALAKERAVAAGSGRHDRAVPYLGQRFGALRQECLQQGRLFQDPSFPAGPAALGYRELGPRSHKTQGVVWRRPTELCSSPQFIAGGATRTDICQGALGDCWLLAAIASLTLNEEILARVVPKDQSFQDKYAGIFHFQFWQYGEWVDVVVDDRLPTKSGELLFVHSAEGGEFWSALLEKAYAKLNGSYESLSGGSTTEGFEDFTGGIAEWYELQKPPPNLFRIIQKALQKGSLLGCSIDITSAAETEAVTSQKLVKGHAYSVTGAEEVNFRGTVQKLIRIRNPWGEVEWTGKWNDNCPNWSGVDPEVRERLTRRHEDGEFWMAFHDFLRHYSRLEICNLTPDTLASDKYKKWSLLKLDGNWRRGATAGGCRNYPDTFWTNPQYLIKLEEEDEDPDDPEGGCTFLIGLIQKHRRKQRKMGEDMHTIGFAIYEARKCPQSKNFFLTNKAREKSNTFINLREVLNRFKLPAGEYIIVPSTFEPNKNGDFCLRVFSEKNANSTVIDDEIEGNFDETEISEDDIEPSFKKLFGQLAGNDAEISAFELRSILNKILAKRQDIKSDGFSIETCKIMVDLLDKNDGSGKLGLKEFHTLWTKIQKYQKIYREIDVDRSGTMNSYEMRRALETAGFKLNCQLHQVIVARFADEDLIIDFDNFVRCLIRLETLFKMFRKLDTEKSGTIELNLVNAFTGLQEEKLQEEKCFLNNILDKSSQCICRAFAFRNRSCCLLKGKTSMLELIVVFFFLKKKAKLFSATVEEIRVVLEHNGLIRPKAAEFHLLLKKIPTMSVQKEGIEQPIIEYFQLYPDGWARNSTWLCKSRDFCVQRTVGLFPVLYVGAESFYGSIALDKLETSVSRRSMEVEGLCFGEWRVGVSSMNDLPSRKLVPASLCAAHTSWPHTQGCRGQLAGHSLGQHTAGMRCLFPRCLGSCWLPLGRAVEAAADISVAAPEQLNRHMSVTFNKYSVVFPKDSVRIVLCLQGSTDAPCVLIHLCSGSKHKHYMHNSPWGSKNQKAAILTLLCRADGCSQFRNIYFGEEKLSRSTMLKRILQKHLLKSSSVLLHTSSAHNMELLPVHDKLCSDKLFPCFAFGVIRGLAKAVLCTHMEGKIKHQASKQTKKIHTMHSLDTKPNGISLSLQILMPVKKASSLYRENYTFGTKDTVFKLSEDSWTDCFEICWLSSLEKLSSLLPQKQKGSFTAFSAVLHCCYANLLQRDDTPDGHGKDSCPRLHQELAHLHVIAGCCTVQRGPAKQGQKDGTSLPEPWEHTASNQSNFLTTVSTPTVFFSYREYCYNFPIFPSAQSHMMPHRELLMLSFGKKTHCQLHRSKARDILRNLQQLPCPDSCGEPSIRAT</sequence>
<dbReference type="SUPFAM" id="SSF49758">
    <property type="entry name" value="Calpain large subunit, middle domain (domain III)"/>
    <property type="match status" value="1"/>
</dbReference>
<dbReference type="Proteomes" id="UP000618051">
    <property type="component" value="Unassembled WGS sequence"/>
</dbReference>
<evidence type="ECO:0000313" key="26">
    <source>
        <dbReference type="EMBL" id="KAG0120190.1"/>
    </source>
</evidence>
<evidence type="ECO:0000256" key="9">
    <source>
        <dbReference type="ARBA" id="ARBA00022490"/>
    </source>
</evidence>
<keyword evidence="14 23" id="KW-0788">Thiol protease</keyword>
<evidence type="ECO:0000256" key="17">
    <source>
        <dbReference type="ARBA" id="ARBA00030109"/>
    </source>
</evidence>
<evidence type="ECO:0000256" key="8">
    <source>
        <dbReference type="ARBA" id="ARBA00022475"/>
    </source>
</evidence>
<feature type="active site" evidence="22 23">
    <location>
        <position position="283"/>
    </location>
</feature>
<evidence type="ECO:0000256" key="18">
    <source>
        <dbReference type="ARBA" id="ARBA00031308"/>
    </source>
</evidence>
<dbReference type="InterPro" id="IPR001300">
    <property type="entry name" value="Peptidase_C2_calpain_cat"/>
</dbReference>
<dbReference type="GO" id="GO:0006508">
    <property type="term" value="P:proteolysis"/>
    <property type="evidence" value="ECO:0007669"/>
    <property type="project" value="UniProtKB-KW"/>
</dbReference>
<feature type="domain" description="Calpain catalytic" evidence="24">
    <location>
        <begin position="42"/>
        <end position="341"/>
    </location>
</feature>
<evidence type="ECO:0000256" key="23">
    <source>
        <dbReference type="PROSITE-ProRule" id="PRU00239"/>
    </source>
</evidence>
<dbReference type="FunFam" id="2.60.120.380:FF:000001">
    <property type="entry name" value="Calpain-1 catalytic subunit"/>
    <property type="match status" value="1"/>
</dbReference>
<accession>A0A835NS98</accession>
<evidence type="ECO:0000256" key="5">
    <source>
        <dbReference type="ARBA" id="ARBA00007623"/>
    </source>
</evidence>
<dbReference type="GO" id="GO:0005886">
    <property type="term" value="C:plasma membrane"/>
    <property type="evidence" value="ECO:0007669"/>
    <property type="project" value="UniProtKB-SubCell"/>
</dbReference>
<keyword evidence="16" id="KW-0472">Membrane</keyword>
<dbReference type="Gene3D" id="3.90.70.10">
    <property type="entry name" value="Cysteine proteinases"/>
    <property type="match status" value="1"/>
</dbReference>
<dbReference type="CDD" id="cd16199">
    <property type="entry name" value="EFh_PEF_CAPN2"/>
    <property type="match status" value="1"/>
</dbReference>
<dbReference type="InterPro" id="IPR022684">
    <property type="entry name" value="Calpain_cysteine_protease"/>
</dbReference>
<evidence type="ECO:0000256" key="19">
    <source>
        <dbReference type="ARBA" id="ARBA00032449"/>
    </source>
</evidence>
<evidence type="ECO:0000256" key="11">
    <source>
        <dbReference type="ARBA" id="ARBA00022723"/>
    </source>
</evidence>
<dbReference type="EMBL" id="JADDUC020000003">
    <property type="protein sequence ID" value="KAI1240543.1"/>
    <property type="molecule type" value="Genomic_DNA"/>
</dbReference>
<dbReference type="FunFam" id="1.10.238.10:FF:000099">
    <property type="entry name" value="calpain-2 catalytic subunit"/>
    <property type="match status" value="1"/>
</dbReference>
<dbReference type="InterPro" id="IPR000169">
    <property type="entry name" value="Pept_cys_AS"/>
</dbReference>
<dbReference type="GO" id="GO:0004198">
    <property type="term" value="F:calcium-dependent cysteine-type endopeptidase activity"/>
    <property type="evidence" value="ECO:0007669"/>
    <property type="project" value="UniProtKB-EC"/>
</dbReference>
<keyword evidence="12" id="KW-0677">Repeat</keyword>
<evidence type="ECO:0000256" key="3">
    <source>
        <dbReference type="ARBA" id="ARBA00004236"/>
    </source>
</evidence>
<reference evidence="27" key="3">
    <citation type="submission" date="2022-01" db="EMBL/GenBank/DDBJ databases">
        <authorList>
            <person name="Rubenstein D.R."/>
        </authorList>
    </citation>
    <scope>NUCLEOTIDE SEQUENCE</scope>
    <source>
        <strain evidence="27">SS15</strain>
        <tissue evidence="27">Liver</tissue>
    </source>
</reference>
<comment type="function">
    <text evidence="21">Calcium-regulated non-lysosomal thiol-protease which catalyze limited proteolysis of substrates involved in cytoskeletal remodeling and signal transduction.</text>
</comment>